<evidence type="ECO:0000256" key="2">
    <source>
        <dbReference type="ARBA" id="ARBA00010400"/>
    </source>
</evidence>
<dbReference type="VEuPathDB" id="FungiDB:PPTG_18797"/>
<evidence type="ECO:0000256" key="5">
    <source>
        <dbReference type="RuleBase" id="RU367124"/>
    </source>
</evidence>
<comment type="domain">
    <text evidence="5">The RxLR-dEER motif acts to carry the protein into the host cell cytoplasm through binding to cell surface phosphatidylinositol-3-phosphate.</text>
</comment>
<evidence type="ECO:0000313" key="6">
    <source>
        <dbReference type="EMBL" id="ETK89152.1"/>
    </source>
</evidence>
<dbReference type="Proteomes" id="UP000053236">
    <property type="component" value="Unassembled WGS sequence"/>
</dbReference>
<feature type="chain" id="PRO_5045000427" description="RxLR effector protein" evidence="5">
    <location>
        <begin position="21"/>
        <end position="118"/>
    </location>
</feature>
<organism evidence="6">
    <name type="scientific">Phytophthora nicotianae</name>
    <name type="common">Potato buckeye rot agent</name>
    <name type="synonym">Phytophthora parasitica</name>
    <dbReference type="NCBI Taxonomy" id="4792"/>
    <lineage>
        <taxon>Eukaryota</taxon>
        <taxon>Sar</taxon>
        <taxon>Stramenopiles</taxon>
        <taxon>Oomycota</taxon>
        <taxon>Peronosporomycetes</taxon>
        <taxon>Peronosporales</taxon>
        <taxon>Peronosporaceae</taxon>
        <taxon>Phytophthora</taxon>
    </lineage>
</organism>
<proteinExistence type="inferred from homology"/>
<keyword evidence="3 5" id="KW-0964">Secreted</keyword>
<name>W2H1N2_PHYNI</name>
<evidence type="ECO:0000256" key="1">
    <source>
        <dbReference type="ARBA" id="ARBA00004613"/>
    </source>
</evidence>
<evidence type="ECO:0000256" key="4">
    <source>
        <dbReference type="ARBA" id="ARBA00022729"/>
    </source>
</evidence>
<dbReference type="Pfam" id="PF16810">
    <property type="entry name" value="RXLR"/>
    <property type="match status" value="1"/>
</dbReference>
<gene>
    <name evidence="6" type="ORF">L915_06697</name>
</gene>
<comment type="similarity">
    <text evidence="2 5">Belongs to the RxLR effector family.</text>
</comment>
<dbReference type="EMBL" id="KI685697">
    <property type="protein sequence ID" value="ETK89152.1"/>
    <property type="molecule type" value="Genomic_DNA"/>
</dbReference>
<comment type="subcellular location">
    <subcellularLocation>
        <location evidence="1 5">Secreted</location>
    </subcellularLocation>
</comment>
<feature type="signal peptide" evidence="5">
    <location>
        <begin position="1"/>
        <end position="20"/>
    </location>
</feature>
<evidence type="ECO:0000256" key="3">
    <source>
        <dbReference type="ARBA" id="ARBA00022525"/>
    </source>
</evidence>
<accession>W2H1N2</accession>
<sequence length="118" mass="12984">MRLHGVFLAVVIILTTGSHGLSNDQAKLPAMIAPDTASSVRSLLSESDAYTTNKLRGADITSKQDEERGFLSNVKLKLLLSLGFKPQTANKFLSKAQAQTFYYKWVDKKAAKKPRTKA</sequence>
<comment type="function">
    <text evidence="5">Effector that suppresses plant defense responses during pathogen infection.</text>
</comment>
<protein>
    <recommendedName>
        <fullName evidence="5">RxLR effector protein</fullName>
    </recommendedName>
</protein>
<dbReference type="AlphaFoldDB" id="W2H1N2"/>
<keyword evidence="4 5" id="KW-0732">Signal</keyword>
<reference evidence="6" key="1">
    <citation type="submission" date="2013-11" db="EMBL/GenBank/DDBJ databases">
        <title>The Genome Sequence of Phytophthora parasitica CJ02B3.</title>
        <authorList>
            <consortium name="The Broad Institute Genomics Platform"/>
            <person name="Russ C."/>
            <person name="Tyler B."/>
            <person name="Panabieres F."/>
            <person name="Shan W."/>
            <person name="Tripathy S."/>
            <person name="Grunwald N."/>
            <person name="Machado M."/>
            <person name="Johnson C.S."/>
            <person name="Arredondo F."/>
            <person name="Hong C."/>
            <person name="Coffey M."/>
            <person name="Young S.K."/>
            <person name="Zeng Q."/>
            <person name="Gargeya S."/>
            <person name="Fitzgerald M."/>
            <person name="Abouelleil A."/>
            <person name="Alvarado L."/>
            <person name="Chapman S.B."/>
            <person name="Gainer-Dewar J."/>
            <person name="Goldberg J."/>
            <person name="Griggs A."/>
            <person name="Gujja S."/>
            <person name="Hansen M."/>
            <person name="Howarth C."/>
            <person name="Imamovic A."/>
            <person name="Ireland A."/>
            <person name="Larimer J."/>
            <person name="McCowan C."/>
            <person name="Murphy C."/>
            <person name="Pearson M."/>
            <person name="Poon T.W."/>
            <person name="Priest M."/>
            <person name="Roberts A."/>
            <person name="Saif S."/>
            <person name="Shea T."/>
            <person name="Sykes S."/>
            <person name="Wortman J."/>
            <person name="Nusbaum C."/>
            <person name="Birren B."/>
        </authorList>
    </citation>
    <scope>NUCLEOTIDE SEQUENCE [LARGE SCALE GENOMIC DNA]</scope>
    <source>
        <strain evidence="6">CJ02B3</strain>
    </source>
</reference>
<dbReference type="InterPro" id="IPR031825">
    <property type="entry name" value="RXLR"/>
</dbReference>